<feature type="compositionally biased region" description="Polar residues" evidence="2">
    <location>
        <begin position="389"/>
        <end position="409"/>
    </location>
</feature>
<accession>A0A4Z2HPD4</accession>
<evidence type="ECO:0000313" key="4">
    <source>
        <dbReference type="Proteomes" id="UP000314294"/>
    </source>
</evidence>
<dbReference type="PANTHER" id="PTHR24176">
    <property type="entry name" value="ANKYRIN REPEAT DOMAIN-CONTAINING PROTEIN 31-RELATED"/>
    <property type="match status" value="1"/>
</dbReference>
<gene>
    <name evidence="3" type="primary">ANKRD31</name>
    <name evidence="3" type="ORF">EYF80_022101</name>
</gene>
<comment type="caution">
    <text evidence="3">The sequence shown here is derived from an EMBL/GenBank/DDBJ whole genome shotgun (WGS) entry which is preliminary data.</text>
</comment>
<feature type="repeat" description="ANK" evidence="1">
    <location>
        <begin position="67"/>
        <end position="99"/>
    </location>
</feature>
<dbReference type="InterPro" id="IPR036770">
    <property type="entry name" value="Ankyrin_rpt-contain_sf"/>
</dbReference>
<dbReference type="Gene3D" id="1.25.40.20">
    <property type="entry name" value="Ankyrin repeat-containing domain"/>
    <property type="match status" value="2"/>
</dbReference>
<dbReference type="AlphaFoldDB" id="A0A4Z2HPD4"/>
<dbReference type="PROSITE" id="PS50088">
    <property type="entry name" value="ANK_REPEAT"/>
    <property type="match status" value="3"/>
</dbReference>
<dbReference type="Pfam" id="PF00023">
    <property type="entry name" value="Ank"/>
    <property type="match status" value="1"/>
</dbReference>
<sequence length="470" mass="51008">MGETLLHVACKREDLAQVKALIQAGIDINTEDNAGWTALHEASACGNGAVVEELLKAGTNVHARNIDGVTALHDAVYAGHHQVVKLLIQYGSNPTDKTLAGLSALDIAEEDDMRELLSLPASSVAEGQPCEARHGPPGHVSSEAHRIIRSDPATVRPGDSWERDEAGQPGDIQPGSRDPTANDARALCTLITLDSRRSPLCDASLLSQRQSEALTVVLEEVVRKQMEISAWPLIVPDDAGRYHAALTQIQRAVSEVLTKQQLEKDNLARRYWSLPDFFRQRLLKNQVVSLASRQRTVLEILQKQIRLVEVYVAMKAKLSTQPPNCEGSSDVRPQQQAATPSTSKGCNQSGEESHRPVAQTPLKKARGRPARQPPAPPLTQRKKKDAGKQKNSPNRKPSSCQSSATQAGTTPGHVNFLTKGNNALIQTQADDNSAHLSQLIQRGVLPAGCALQLLLKSITVIEGLLHYIFT</sequence>
<dbReference type="EMBL" id="SRLO01000200">
    <property type="protein sequence ID" value="TNN67637.1"/>
    <property type="molecule type" value="Genomic_DNA"/>
</dbReference>
<dbReference type="PROSITE" id="PS50297">
    <property type="entry name" value="ANK_REP_REGION"/>
    <property type="match status" value="3"/>
</dbReference>
<name>A0A4Z2HPD4_9TELE</name>
<feature type="repeat" description="ANK" evidence="1">
    <location>
        <begin position="1"/>
        <end position="33"/>
    </location>
</feature>
<dbReference type="InterPro" id="IPR002110">
    <property type="entry name" value="Ankyrin_rpt"/>
</dbReference>
<dbReference type="Pfam" id="PF12796">
    <property type="entry name" value="Ank_2"/>
    <property type="match status" value="1"/>
</dbReference>
<feature type="region of interest" description="Disordered" evidence="2">
    <location>
        <begin position="127"/>
        <end position="181"/>
    </location>
</feature>
<feature type="compositionally biased region" description="Polar residues" evidence="2">
    <location>
        <begin position="320"/>
        <end position="350"/>
    </location>
</feature>
<keyword evidence="1" id="KW-0040">ANK repeat</keyword>
<evidence type="ECO:0000256" key="1">
    <source>
        <dbReference type="PROSITE-ProRule" id="PRU00023"/>
    </source>
</evidence>
<dbReference type="OrthoDB" id="366390at2759"/>
<feature type="repeat" description="ANK" evidence="1">
    <location>
        <begin position="34"/>
        <end position="66"/>
    </location>
</feature>
<dbReference type="InterPro" id="IPR042334">
    <property type="entry name" value="ANKRD31"/>
</dbReference>
<protein>
    <submittedName>
        <fullName evidence="3">Putative ankyrin repeat domain-containing protein 31</fullName>
    </submittedName>
</protein>
<feature type="region of interest" description="Disordered" evidence="2">
    <location>
        <begin position="320"/>
        <end position="415"/>
    </location>
</feature>
<organism evidence="3 4">
    <name type="scientific">Liparis tanakae</name>
    <name type="common">Tanaka's snailfish</name>
    <dbReference type="NCBI Taxonomy" id="230148"/>
    <lineage>
        <taxon>Eukaryota</taxon>
        <taxon>Metazoa</taxon>
        <taxon>Chordata</taxon>
        <taxon>Craniata</taxon>
        <taxon>Vertebrata</taxon>
        <taxon>Euteleostomi</taxon>
        <taxon>Actinopterygii</taxon>
        <taxon>Neopterygii</taxon>
        <taxon>Teleostei</taxon>
        <taxon>Neoteleostei</taxon>
        <taxon>Acanthomorphata</taxon>
        <taxon>Eupercaria</taxon>
        <taxon>Perciformes</taxon>
        <taxon>Cottioidei</taxon>
        <taxon>Cottales</taxon>
        <taxon>Liparidae</taxon>
        <taxon>Liparis</taxon>
    </lineage>
</organism>
<evidence type="ECO:0000256" key="2">
    <source>
        <dbReference type="SAM" id="MobiDB-lite"/>
    </source>
</evidence>
<dbReference type="SUPFAM" id="SSF48403">
    <property type="entry name" value="Ankyrin repeat"/>
    <property type="match status" value="1"/>
</dbReference>
<evidence type="ECO:0000313" key="3">
    <source>
        <dbReference type="EMBL" id="TNN67637.1"/>
    </source>
</evidence>
<reference evidence="3 4" key="1">
    <citation type="submission" date="2019-03" db="EMBL/GenBank/DDBJ databases">
        <title>First draft genome of Liparis tanakae, snailfish: a comprehensive survey of snailfish specific genes.</title>
        <authorList>
            <person name="Kim W."/>
            <person name="Song I."/>
            <person name="Jeong J.-H."/>
            <person name="Kim D."/>
            <person name="Kim S."/>
            <person name="Ryu S."/>
            <person name="Song J.Y."/>
            <person name="Lee S.K."/>
        </authorList>
    </citation>
    <scope>NUCLEOTIDE SEQUENCE [LARGE SCALE GENOMIC DNA]</scope>
    <source>
        <tissue evidence="3">Muscle</tissue>
    </source>
</reference>
<dbReference type="PANTHER" id="PTHR24176:SF14">
    <property type="entry name" value="ANKYRIN REPEAT DOMAIN-CONTAINING PROTEIN 31"/>
    <property type="match status" value="1"/>
</dbReference>
<proteinExistence type="predicted"/>
<dbReference type="Proteomes" id="UP000314294">
    <property type="component" value="Unassembled WGS sequence"/>
</dbReference>
<keyword evidence="4" id="KW-1185">Reference proteome</keyword>
<dbReference type="SMART" id="SM00248">
    <property type="entry name" value="ANK"/>
    <property type="match status" value="3"/>
</dbReference>